<sequence length="220" mass="24476">MNERIVTELIESFGKLFWAGVKVSIPLTVTSFSAGLLIAFLVALAQIAKVPILRRLVRIYVWIIRCTPMIVQLFVVYFGLPSIGITLNSFFSAWLVMSLSVGAYCSETVRAAIESVPAGQLEACYCDGLTFWQGMIYVIVPQALRTAFPPLSNSIIGLVKDTSLAYSVALVEILATAQRIAARTYDYFWLYMEAGLIYLIICSVLTILQSKAEKALERRR</sequence>
<protein>
    <submittedName>
        <fullName evidence="10">Amino acid ABC transporter membrane protein, PAAT family</fullName>
    </submittedName>
</protein>
<feature type="transmembrane region" description="Helical" evidence="8">
    <location>
        <begin position="85"/>
        <end position="105"/>
    </location>
</feature>
<evidence type="ECO:0000256" key="5">
    <source>
        <dbReference type="ARBA" id="ARBA00022970"/>
    </source>
</evidence>
<dbReference type="InterPro" id="IPR043429">
    <property type="entry name" value="ArtM/GltK/GlnP/TcyL/YhdX-like"/>
</dbReference>
<evidence type="ECO:0000256" key="3">
    <source>
        <dbReference type="ARBA" id="ARBA00022475"/>
    </source>
</evidence>
<evidence type="ECO:0000256" key="8">
    <source>
        <dbReference type="RuleBase" id="RU363032"/>
    </source>
</evidence>
<accession>A0A1I5QXP1</accession>
<gene>
    <name evidence="10" type="ORF">SAMN04487928_10313</name>
</gene>
<dbReference type="AlphaFoldDB" id="A0A1I5QXP1"/>
<evidence type="ECO:0000256" key="1">
    <source>
        <dbReference type="ARBA" id="ARBA00004651"/>
    </source>
</evidence>
<reference evidence="11" key="1">
    <citation type="submission" date="2016-10" db="EMBL/GenBank/DDBJ databases">
        <authorList>
            <person name="Varghese N."/>
            <person name="Submissions S."/>
        </authorList>
    </citation>
    <scope>NUCLEOTIDE SEQUENCE [LARGE SCALE GENOMIC DNA]</scope>
    <source>
        <strain evidence="11">P18</strain>
    </source>
</reference>
<feature type="transmembrane region" description="Helical" evidence="8">
    <location>
        <begin position="25"/>
        <end position="47"/>
    </location>
</feature>
<comment type="similarity">
    <text evidence="8">Belongs to the binding-protein-dependent transport system permease family.</text>
</comment>
<dbReference type="PANTHER" id="PTHR30614">
    <property type="entry name" value="MEMBRANE COMPONENT OF AMINO ACID ABC TRANSPORTER"/>
    <property type="match status" value="1"/>
</dbReference>
<dbReference type="PANTHER" id="PTHR30614:SF0">
    <property type="entry name" value="L-CYSTINE TRANSPORT SYSTEM PERMEASE PROTEIN TCYL"/>
    <property type="match status" value="1"/>
</dbReference>
<keyword evidence="2 8" id="KW-0813">Transport</keyword>
<comment type="subcellular location">
    <subcellularLocation>
        <location evidence="1 8">Cell membrane</location>
        <topology evidence="1 8">Multi-pass membrane protein</topology>
    </subcellularLocation>
</comment>
<dbReference type="RefSeq" id="WP_074883911.1">
    <property type="nucleotide sequence ID" value="NZ_FOXO01000003.1"/>
</dbReference>
<dbReference type="Proteomes" id="UP000182624">
    <property type="component" value="Unassembled WGS sequence"/>
</dbReference>
<dbReference type="GO" id="GO:0043190">
    <property type="term" value="C:ATP-binding cassette (ABC) transporter complex"/>
    <property type="evidence" value="ECO:0007669"/>
    <property type="project" value="InterPro"/>
</dbReference>
<feature type="domain" description="ABC transmembrane type-1" evidence="9">
    <location>
        <begin position="21"/>
        <end position="209"/>
    </location>
</feature>
<evidence type="ECO:0000256" key="2">
    <source>
        <dbReference type="ARBA" id="ARBA00022448"/>
    </source>
</evidence>
<dbReference type="InterPro" id="IPR035906">
    <property type="entry name" value="MetI-like_sf"/>
</dbReference>
<name>A0A1I5QXP1_9FIRM</name>
<evidence type="ECO:0000256" key="6">
    <source>
        <dbReference type="ARBA" id="ARBA00022989"/>
    </source>
</evidence>
<feature type="transmembrane region" description="Helical" evidence="8">
    <location>
        <begin position="59"/>
        <end position="79"/>
    </location>
</feature>
<dbReference type="PROSITE" id="PS50928">
    <property type="entry name" value="ABC_TM1"/>
    <property type="match status" value="1"/>
</dbReference>
<dbReference type="OrthoDB" id="9787841at2"/>
<evidence type="ECO:0000259" key="9">
    <source>
        <dbReference type="PROSITE" id="PS50928"/>
    </source>
</evidence>
<evidence type="ECO:0000313" key="10">
    <source>
        <dbReference type="EMBL" id="SFP51015.1"/>
    </source>
</evidence>
<evidence type="ECO:0000256" key="4">
    <source>
        <dbReference type="ARBA" id="ARBA00022692"/>
    </source>
</evidence>
<feature type="transmembrane region" description="Helical" evidence="8">
    <location>
        <begin position="188"/>
        <end position="208"/>
    </location>
</feature>
<dbReference type="Gene3D" id="1.10.3720.10">
    <property type="entry name" value="MetI-like"/>
    <property type="match status" value="1"/>
</dbReference>
<proteinExistence type="inferred from homology"/>
<evidence type="ECO:0000256" key="7">
    <source>
        <dbReference type="ARBA" id="ARBA00023136"/>
    </source>
</evidence>
<keyword evidence="7 8" id="KW-0472">Membrane</keyword>
<dbReference type="GO" id="GO:0015184">
    <property type="term" value="F:L-cystine transmembrane transporter activity"/>
    <property type="evidence" value="ECO:0007669"/>
    <property type="project" value="TreeGrafter"/>
</dbReference>
<keyword evidence="5" id="KW-0029">Amino-acid transport</keyword>
<keyword evidence="11" id="KW-1185">Reference proteome</keyword>
<dbReference type="NCBIfam" id="TIGR01726">
    <property type="entry name" value="HEQRo_perm_3TM"/>
    <property type="match status" value="1"/>
</dbReference>
<keyword evidence="4 8" id="KW-0812">Transmembrane</keyword>
<organism evidence="10 11">
    <name type="scientific">Butyrivibrio proteoclasticus</name>
    <dbReference type="NCBI Taxonomy" id="43305"/>
    <lineage>
        <taxon>Bacteria</taxon>
        <taxon>Bacillati</taxon>
        <taxon>Bacillota</taxon>
        <taxon>Clostridia</taxon>
        <taxon>Lachnospirales</taxon>
        <taxon>Lachnospiraceae</taxon>
        <taxon>Butyrivibrio</taxon>
    </lineage>
</organism>
<dbReference type="SUPFAM" id="SSF161098">
    <property type="entry name" value="MetI-like"/>
    <property type="match status" value="1"/>
</dbReference>
<evidence type="ECO:0000313" key="11">
    <source>
        <dbReference type="Proteomes" id="UP000182624"/>
    </source>
</evidence>
<dbReference type="InterPro" id="IPR010065">
    <property type="entry name" value="AA_ABC_transptr_permease_3TM"/>
</dbReference>
<dbReference type="Pfam" id="PF00528">
    <property type="entry name" value="BPD_transp_1"/>
    <property type="match status" value="1"/>
</dbReference>
<dbReference type="EMBL" id="FOXO01000003">
    <property type="protein sequence ID" value="SFP51015.1"/>
    <property type="molecule type" value="Genomic_DNA"/>
</dbReference>
<dbReference type="InterPro" id="IPR000515">
    <property type="entry name" value="MetI-like"/>
</dbReference>
<keyword evidence="3" id="KW-1003">Cell membrane</keyword>
<dbReference type="CDD" id="cd06261">
    <property type="entry name" value="TM_PBP2"/>
    <property type="match status" value="1"/>
</dbReference>
<keyword evidence="6 8" id="KW-1133">Transmembrane helix</keyword>